<name>A0A953M0W8_9BACT</name>
<evidence type="ECO:0000256" key="8">
    <source>
        <dbReference type="ARBA" id="ARBA00048628"/>
    </source>
</evidence>
<proteinExistence type="inferred from homology"/>
<comment type="caution">
    <text evidence="10">The sequence shown here is derived from an EMBL/GenBank/DDBJ whole genome shotgun (WGS) entry which is preliminary data.</text>
</comment>
<dbReference type="PANTHER" id="PTHR45754">
    <property type="entry name" value="METHYLENETETRAHYDROFOLATE REDUCTASE"/>
    <property type="match status" value="1"/>
</dbReference>
<comment type="similarity">
    <text evidence="3 9">Belongs to the methylenetetrahydrofolate reductase family.</text>
</comment>
<evidence type="ECO:0000313" key="11">
    <source>
        <dbReference type="Proteomes" id="UP000705867"/>
    </source>
</evidence>
<dbReference type="AlphaFoldDB" id="A0A953M0W8"/>
<accession>A0A953M0W8</accession>
<evidence type="ECO:0000256" key="9">
    <source>
        <dbReference type="RuleBase" id="RU003862"/>
    </source>
</evidence>
<evidence type="ECO:0000256" key="4">
    <source>
        <dbReference type="ARBA" id="ARBA00022630"/>
    </source>
</evidence>
<evidence type="ECO:0000256" key="1">
    <source>
        <dbReference type="ARBA" id="ARBA00001974"/>
    </source>
</evidence>
<sequence>MALREALKSGRFVITTDFLPPKGTDIREELKILHPLRGRVDGVNAADNQSAVMSLSSLAASFLIKEEGLEPILQMVCRDRNRLALQSDLLGASALGINNVLVLSGDHQSLGDHPGAKGVFDIESVQLLKAARGLEDGTDMAGNRLKGSPSFCLGAAVNPSSAPLELQIMKMEKKVAAGADFFQTQPVFDIEMFAGFVEKTRHLSVPVLVGVFLLKSAKMAHFMNKNIPGITIPKFILDAFEKSTDPVDTSIEIAARLIRDLRDLSRGVHIYTIHWEDKVPLVLDKAGF</sequence>
<evidence type="ECO:0000256" key="3">
    <source>
        <dbReference type="ARBA" id="ARBA00006743"/>
    </source>
</evidence>
<dbReference type="GO" id="GO:0005829">
    <property type="term" value="C:cytosol"/>
    <property type="evidence" value="ECO:0007669"/>
    <property type="project" value="TreeGrafter"/>
</dbReference>
<comment type="pathway">
    <text evidence="7">Amino-acid biosynthesis; L-methionine biosynthesis via de novo pathway.</text>
</comment>
<dbReference type="GO" id="GO:0071949">
    <property type="term" value="F:FAD binding"/>
    <property type="evidence" value="ECO:0007669"/>
    <property type="project" value="TreeGrafter"/>
</dbReference>
<dbReference type="Gene3D" id="3.20.20.220">
    <property type="match status" value="1"/>
</dbReference>
<keyword evidence="4 9" id="KW-0285">Flavoprotein</keyword>
<dbReference type="Proteomes" id="UP000705867">
    <property type="component" value="Unassembled WGS sequence"/>
</dbReference>
<dbReference type="GO" id="GO:0035999">
    <property type="term" value="P:tetrahydrofolate interconversion"/>
    <property type="evidence" value="ECO:0007669"/>
    <property type="project" value="TreeGrafter"/>
</dbReference>
<evidence type="ECO:0000256" key="5">
    <source>
        <dbReference type="ARBA" id="ARBA00022827"/>
    </source>
</evidence>
<keyword evidence="5 9" id="KW-0274">FAD</keyword>
<comment type="cofactor">
    <cofactor evidence="1 9">
        <name>FAD</name>
        <dbReference type="ChEBI" id="CHEBI:57692"/>
    </cofactor>
</comment>
<evidence type="ECO:0000313" key="10">
    <source>
        <dbReference type="EMBL" id="MBZ0155012.1"/>
    </source>
</evidence>
<dbReference type="EMBL" id="JAIOIV010000017">
    <property type="protein sequence ID" value="MBZ0155012.1"/>
    <property type="molecule type" value="Genomic_DNA"/>
</dbReference>
<reference evidence="10" key="1">
    <citation type="journal article" date="2021" name="bioRxiv">
        <title>Unraveling nitrogen, sulfur and carbon metabolic pathways and microbial community transcriptional responses to substrate deprivation and toxicity stresses in a bioreactor mimicking anoxic brackish coastal sediment conditions.</title>
        <authorList>
            <person name="Martins P.D."/>
            <person name="Echeveste M.J."/>
            <person name="Arshad A."/>
            <person name="Kurth J."/>
            <person name="Ouboter H."/>
            <person name="Jetten M.S.M."/>
            <person name="Welte C.U."/>
        </authorList>
    </citation>
    <scope>NUCLEOTIDE SEQUENCE</scope>
    <source>
        <strain evidence="10">MAG_39</strain>
    </source>
</reference>
<evidence type="ECO:0000256" key="7">
    <source>
        <dbReference type="ARBA" id="ARBA00034478"/>
    </source>
</evidence>
<evidence type="ECO:0000256" key="2">
    <source>
        <dbReference type="ARBA" id="ARBA00004777"/>
    </source>
</evidence>
<evidence type="ECO:0000256" key="6">
    <source>
        <dbReference type="ARBA" id="ARBA00023002"/>
    </source>
</evidence>
<dbReference type="InterPro" id="IPR029041">
    <property type="entry name" value="FAD-linked_oxidoreductase-like"/>
</dbReference>
<comment type="pathway">
    <text evidence="2 9">One-carbon metabolism; tetrahydrofolate interconversion.</text>
</comment>
<dbReference type="InterPro" id="IPR003171">
    <property type="entry name" value="Mehydrof_redctse-like"/>
</dbReference>
<dbReference type="SUPFAM" id="SSF51730">
    <property type="entry name" value="FAD-linked oxidoreductase"/>
    <property type="match status" value="1"/>
</dbReference>
<reference evidence="10" key="2">
    <citation type="submission" date="2021-08" db="EMBL/GenBank/DDBJ databases">
        <authorList>
            <person name="Dalcin Martins P."/>
        </authorList>
    </citation>
    <scope>NUCLEOTIDE SEQUENCE</scope>
    <source>
        <strain evidence="10">MAG_39</strain>
    </source>
</reference>
<dbReference type="Pfam" id="PF02219">
    <property type="entry name" value="MTHFR"/>
    <property type="match status" value="1"/>
</dbReference>
<comment type="catalytic activity">
    <reaction evidence="8">
        <text>(6S)-5-methyl-5,6,7,8-tetrahydrofolate + NAD(+) = (6R)-5,10-methylene-5,6,7,8-tetrahydrofolate + NADH + H(+)</text>
        <dbReference type="Rhea" id="RHEA:19821"/>
        <dbReference type="ChEBI" id="CHEBI:15378"/>
        <dbReference type="ChEBI" id="CHEBI:15636"/>
        <dbReference type="ChEBI" id="CHEBI:18608"/>
        <dbReference type="ChEBI" id="CHEBI:57540"/>
        <dbReference type="ChEBI" id="CHEBI:57945"/>
        <dbReference type="EC" id="1.5.1.54"/>
    </reaction>
    <physiologicalReaction direction="right-to-left" evidence="8">
        <dbReference type="Rhea" id="RHEA:19823"/>
    </physiologicalReaction>
</comment>
<protein>
    <recommendedName>
        <fullName evidence="9">Methylenetetrahydrofolate reductase</fullName>
    </recommendedName>
</protein>
<keyword evidence="6 9" id="KW-0560">Oxidoreductase</keyword>
<dbReference type="GO" id="GO:0106312">
    <property type="term" value="F:methylenetetrahydrofolate reductase (NADH) activity"/>
    <property type="evidence" value="ECO:0007669"/>
    <property type="project" value="UniProtKB-EC"/>
</dbReference>
<dbReference type="PANTHER" id="PTHR45754:SF3">
    <property type="entry name" value="METHYLENETETRAHYDROFOLATE REDUCTASE (NADPH)"/>
    <property type="match status" value="1"/>
</dbReference>
<dbReference type="GO" id="GO:0009086">
    <property type="term" value="P:methionine biosynthetic process"/>
    <property type="evidence" value="ECO:0007669"/>
    <property type="project" value="TreeGrafter"/>
</dbReference>
<organism evidence="10 11">
    <name type="scientific">Candidatus Nitrobium versatile</name>
    <dbReference type="NCBI Taxonomy" id="2884831"/>
    <lineage>
        <taxon>Bacteria</taxon>
        <taxon>Pseudomonadati</taxon>
        <taxon>Nitrospirota</taxon>
        <taxon>Nitrospiria</taxon>
        <taxon>Nitrospirales</taxon>
        <taxon>Nitrospiraceae</taxon>
        <taxon>Candidatus Nitrobium</taxon>
    </lineage>
</organism>
<dbReference type="CDD" id="cd00537">
    <property type="entry name" value="MTHFR"/>
    <property type="match status" value="1"/>
</dbReference>
<gene>
    <name evidence="10" type="ORF">K8I29_02210</name>
</gene>